<feature type="region of interest" description="Disordered" evidence="9">
    <location>
        <begin position="122"/>
        <end position="216"/>
    </location>
</feature>
<keyword evidence="3" id="KW-0812">Transmembrane</keyword>
<feature type="compositionally biased region" description="Pro residues" evidence="9">
    <location>
        <begin position="135"/>
        <end position="151"/>
    </location>
</feature>
<dbReference type="AlphaFoldDB" id="A0A7S0S5P4"/>
<dbReference type="GO" id="GO:0042407">
    <property type="term" value="P:cristae formation"/>
    <property type="evidence" value="ECO:0007669"/>
    <property type="project" value="TreeGrafter"/>
</dbReference>
<feature type="coiled-coil region" evidence="8">
    <location>
        <begin position="466"/>
        <end position="503"/>
    </location>
</feature>
<dbReference type="Pfam" id="PF09731">
    <property type="entry name" value="Mitofilin"/>
    <property type="match status" value="1"/>
</dbReference>
<comment type="subcellular location">
    <subcellularLocation>
        <location evidence="1">Mitochondrion inner membrane</location>
    </subcellularLocation>
</comment>
<feature type="compositionally biased region" description="Low complexity" evidence="9">
    <location>
        <begin position="177"/>
        <end position="186"/>
    </location>
</feature>
<proteinExistence type="inferred from homology"/>
<dbReference type="PANTHER" id="PTHR15415:SF7">
    <property type="entry name" value="MICOS COMPLEX SUBUNIT MIC60"/>
    <property type="match status" value="1"/>
</dbReference>
<keyword evidence="6" id="KW-0496">Mitochondrion</keyword>
<reference evidence="10" key="1">
    <citation type="submission" date="2021-01" db="EMBL/GenBank/DDBJ databases">
        <authorList>
            <person name="Corre E."/>
            <person name="Pelletier E."/>
            <person name="Niang G."/>
            <person name="Scheremetjew M."/>
            <person name="Finn R."/>
            <person name="Kale V."/>
            <person name="Holt S."/>
            <person name="Cochrane G."/>
            <person name="Meng A."/>
            <person name="Brown T."/>
            <person name="Cohen L."/>
        </authorList>
    </citation>
    <scope>NUCLEOTIDE SEQUENCE</scope>
    <source>
        <strain evidence="10">SAG 11-49</strain>
    </source>
</reference>
<dbReference type="PANTHER" id="PTHR15415">
    <property type="entry name" value="MITOFILIN"/>
    <property type="match status" value="1"/>
</dbReference>
<organism evidence="10">
    <name type="scientific">Chlamydomonas leiostraca</name>
    <dbReference type="NCBI Taxonomy" id="1034604"/>
    <lineage>
        <taxon>Eukaryota</taxon>
        <taxon>Viridiplantae</taxon>
        <taxon>Chlorophyta</taxon>
        <taxon>core chlorophytes</taxon>
        <taxon>Chlorophyceae</taxon>
        <taxon>CS clade</taxon>
        <taxon>Chlamydomonadales</taxon>
        <taxon>Chlamydomonadaceae</taxon>
        <taxon>Chlamydomonas</taxon>
    </lineage>
</organism>
<name>A0A7S0S5P4_9CHLO</name>
<gene>
    <name evidence="10" type="ORF">CLEI1391_LOCUS21481</name>
</gene>
<feature type="compositionally biased region" description="Low complexity" evidence="9">
    <location>
        <begin position="295"/>
        <end position="321"/>
    </location>
</feature>
<evidence type="ECO:0000256" key="6">
    <source>
        <dbReference type="ARBA" id="ARBA00023128"/>
    </source>
</evidence>
<evidence type="ECO:0000256" key="3">
    <source>
        <dbReference type="ARBA" id="ARBA00022692"/>
    </source>
</evidence>
<dbReference type="InterPro" id="IPR019133">
    <property type="entry name" value="MIC60"/>
</dbReference>
<keyword evidence="8" id="KW-0175">Coiled coil</keyword>
<dbReference type="GO" id="GO:0061617">
    <property type="term" value="C:MICOS complex"/>
    <property type="evidence" value="ECO:0007669"/>
    <property type="project" value="TreeGrafter"/>
</dbReference>
<accession>A0A7S0S5P4</accession>
<comment type="similarity">
    <text evidence="2">Belongs to the MICOS complex subunit Mic60 family.</text>
</comment>
<sequence>MALRSKATLLLSKLNGLGSSVLQHSGQRGLTNVPGFKPPVPGSDPSAQAAASRVASAAASASAGAAGKAADPAASGAKTKAGSANPGWLVPVFGVPGLALWFMWEVYTQQQHDQSIASAHAKIKEHREAAKLRPKPPAAPPAAPAPAPAPAPKAAEQAPAPVPAPAAAPAPPKKEVAAAAPAAAGASDKKPDAPAPAPAPAPAAAKPAAAPAPAPAPAVAKIPAPAAVSTPAAAPAAAAATAAAAAPKAAEAKAPAAANTPGPAAAPAAVPGAAAGLTADAVLKAVAAEKEDETAAAATSSEAPTAQTVAQEAASSPAAPAESKEVAGEVAAALAHAAAGGYQLAPLPGSLPEPGTHLPPVPVGAMGVQVDLSPSGLVRASIERGEGAGEDWDAFRSRHRQAQADADMFAFAVEQIRVWHDAEMSKLRALADANAARADEILEKGRQATEKFKRVLKMQRDMGEELKELEVRQATKRANLAAANAAEAERKERLAALDEVRAQLGALAAAHEARASQQAVAHASHTAALGILGVGAALDAGAPLAPSLALIARGAGSAAGTPGGEVVDVAVRAIPAAAVSRGVATEQELGARFRSMKTAVLQMSALPLTAVEQAGAGRGGVLAHAAARFAAWLKVDESGVVRALGSEAAVSQGGIDAAVAAAEAEVAAGRLAKAADILKAATQGTAASAAVSAWCEEARARAVADQSVKMLRAHATTLAASLV</sequence>
<feature type="compositionally biased region" description="Pro residues" evidence="9">
    <location>
        <begin position="160"/>
        <end position="171"/>
    </location>
</feature>
<feature type="region of interest" description="Disordered" evidence="9">
    <location>
        <begin position="25"/>
        <end position="49"/>
    </location>
</feature>
<feature type="region of interest" description="Disordered" evidence="9">
    <location>
        <begin position="293"/>
        <end position="322"/>
    </location>
</feature>
<evidence type="ECO:0000256" key="2">
    <source>
        <dbReference type="ARBA" id="ARBA00010877"/>
    </source>
</evidence>
<keyword evidence="7" id="KW-0472">Membrane</keyword>
<evidence type="ECO:0000256" key="7">
    <source>
        <dbReference type="ARBA" id="ARBA00023136"/>
    </source>
</evidence>
<evidence type="ECO:0000256" key="4">
    <source>
        <dbReference type="ARBA" id="ARBA00022792"/>
    </source>
</evidence>
<keyword evidence="4" id="KW-0999">Mitochondrion inner membrane</keyword>
<evidence type="ECO:0000313" key="10">
    <source>
        <dbReference type="EMBL" id="CAD8697294.1"/>
    </source>
</evidence>
<evidence type="ECO:0000256" key="8">
    <source>
        <dbReference type="SAM" id="Coils"/>
    </source>
</evidence>
<protein>
    <recommendedName>
        <fullName evidence="11">MICOS complex subunit MIC60</fullName>
    </recommendedName>
</protein>
<evidence type="ECO:0000256" key="9">
    <source>
        <dbReference type="SAM" id="MobiDB-lite"/>
    </source>
</evidence>
<dbReference type="EMBL" id="HBFB01038123">
    <property type="protein sequence ID" value="CAD8697294.1"/>
    <property type="molecule type" value="Transcribed_RNA"/>
</dbReference>
<evidence type="ECO:0008006" key="11">
    <source>
        <dbReference type="Google" id="ProtNLM"/>
    </source>
</evidence>
<evidence type="ECO:0000256" key="5">
    <source>
        <dbReference type="ARBA" id="ARBA00022989"/>
    </source>
</evidence>
<evidence type="ECO:0000256" key="1">
    <source>
        <dbReference type="ARBA" id="ARBA00004273"/>
    </source>
</evidence>
<keyword evidence="5" id="KW-1133">Transmembrane helix</keyword>